<proteinExistence type="predicted"/>
<evidence type="ECO:0000313" key="2">
    <source>
        <dbReference type="EMBL" id="MEY8763111.1"/>
    </source>
</evidence>
<organism evidence="2 3">
    <name type="scientific">Clostridium lapidicellarium</name>
    <dbReference type="NCBI Taxonomy" id="3240931"/>
    <lineage>
        <taxon>Bacteria</taxon>
        <taxon>Bacillati</taxon>
        <taxon>Bacillota</taxon>
        <taxon>Clostridia</taxon>
        <taxon>Eubacteriales</taxon>
        <taxon>Clostridiaceae</taxon>
        <taxon>Clostridium</taxon>
    </lineage>
</organism>
<keyword evidence="1" id="KW-0472">Membrane</keyword>
<reference evidence="2 3" key="1">
    <citation type="submission" date="2024-08" db="EMBL/GenBank/DDBJ databases">
        <title>Clostridium lapicellarii sp. nov., and Clostridium renhuaiense sp. nov., two species isolated from the mud in a fermentation cellar used for producing sauce-flavour Chinese liquors.</title>
        <authorList>
            <person name="Yang F."/>
            <person name="Wang H."/>
            <person name="Chen L.Q."/>
            <person name="Zhou N."/>
            <person name="Lu J.J."/>
            <person name="Pu X.X."/>
            <person name="Wan B."/>
            <person name="Wang L."/>
            <person name="Liu S.J."/>
        </authorList>
    </citation>
    <scope>NUCLEOTIDE SEQUENCE [LARGE SCALE GENOMIC DNA]</scope>
    <source>
        <strain evidence="2 3">MT-113</strain>
    </source>
</reference>
<dbReference type="Proteomes" id="UP001565220">
    <property type="component" value="Unassembled WGS sequence"/>
</dbReference>
<protein>
    <recommendedName>
        <fullName evidence="4">Zn-finger containing protein</fullName>
    </recommendedName>
</protein>
<evidence type="ECO:0000256" key="1">
    <source>
        <dbReference type="SAM" id="Phobius"/>
    </source>
</evidence>
<comment type="caution">
    <text evidence="2">The sequence shown here is derived from an EMBL/GenBank/DDBJ whole genome shotgun (WGS) entry which is preliminary data.</text>
</comment>
<evidence type="ECO:0000313" key="3">
    <source>
        <dbReference type="Proteomes" id="UP001565220"/>
    </source>
</evidence>
<name>A0ABV4DXP9_9CLOT</name>
<feature type="transmembrane region" description="Helical" evidence="1">
    <location>
        <begin position="28"/>
        <end position="54"/>
    </location>
</feature>
<evidence type="ECO:0008006" key="4">
    <source>
        <dbReference type="Google" id="ProtNLM"/>
    </source>
</evidence>
<keyword evidence="3" id="KW-1185">Reference proteome</keyword>
<dbReference type="EMBL" id="JBGFFE010000005">
    <property type="protein sequence ID" value="MEY8763111.1"/>
    <property type="molecule type" value="Genomic_DNA"/>
</dbReference>
<keyword evidence="1" id="KW-0812">Transmembrane</keyword>
<keyword evidence="1" id="KW-1133">Transmembrane helix</keyword>
<accession>A0ABV4DXP9</accession>
<sequence>MIYLNKYLNKILYYFRDSYGIDKLSTHLYIAGFIFSLFRYSATFGFVCIIYSTWRCLSRNKYRRYKELQAYENFISPLVRRVKTHKNLFDNSRYYKIFRCPNCSQKMRVPRHKGKITITCRKCGTTFKRRS</sequence>
<gene>
    <name evidence="2" type="ORF">AB8S09_05525</name>
</gene>